<accession>A0AAV9QQA8</accession>
<dbReference type="EMBL" id="JAHHUM010002964">
    <property type="protein sequence ID" value="KAK5599118.1"/>
    <property type="molecule type" value="Genomic_DNA"/>
</dbReference>
<evidence type="ECO:0000313" key="2">
    <source>
        <dbReference type="EMBL" id="KAK5599118.1"/>
    </source>
</evidence>
<feature type="compositionally biased region" description="Basic and acidic residues" evidence="1">
    <location>
        <begin position="145"/>
        <end position="165"/>
    </location>
</feature>
<dbReference type="AlphaFoldDB" id="A0AAV9QQA8"/>
<dbReference type="Proteomes" id="UP001311232">
    <property type="component" value="Unassembled WGS sequence"/>
</dbReference>
<keyword evidence="3" id="KW-1185">Reference proteome</keyword>
<evidence type="ECO:0000313" key="3">
    <source>
        <dbReference type="Proteomes" id="UP001311232"/>
    </source>
</evidence>
<feature type="region of interest" description="Disordered" evidence="1">
    <location>
        <begin position="114"/>
        <end position="218"/>
    </location>
</feature>
<organism evidence="2 3">
    <name type="scientific">Crenichthys baileyi</name>
    <name type="common">White River springfish</name>
    <dbReference type="NCBI Taxonomy" id="28760"/>
    <lineage>
        <taxon>Eukaryota</taxon>
        <taxon>Metazoa</taxon>
        <taxon>Chordata</taxon>
        <taxon>Craniata</taxon>
        <taxon>Vertebrata</taxon>
        <taxon>Euteleostomi</taxon>
        <taxon>Actinopterygii</taxon>
        <taxon>Neopterygii</taxon>
        <taxon>Teleostei</taxon>
        <taxon>Neoteleostei</taxon>
        <taxon>Acanthomorphata</taxon>
        <taxon>Ovalentaria</taxon>
        <taxon>Atherinomorphae</taxon>
        <taxon>Cyprinodontiformes</taxon>
        <taxon>Goodeidae</taxon>
        <taxon>Crenichthys</taxon>
    </lineage>
</organism>
<name>A0AAV9QQA8_9TELE</name>
<comment type="caution">
    <text evidence="2">The sequence shown here is derived from an EMBL/GenBank/DDBJ whole genome shotgun (WGS) entry which is preliminary data.</text>
</comment>
<protein>
    <submittedName>
        <fullName evidence="2">Uncharacterized protein</fullName>
    </submittedName>
</protein>
<proteinExistence type="predicted"/>
<evidence type="ECO:0000256" key="1">
    <source>
        <dbReference type="SAM" id="MobiDB-lite"/>
    </source>
</evidence>
<sequence length="240" mass="26406">MEGSLLTSQRKAEQLFESVPHLFSGAKEAAPQSDSDPNHMYSKRPYSFPYEDKENDSMVPGLVATVDQDDVVTTDFIIVTLNKGDASFERLVISKNVKMIKEIVGAEQAGDLGADHLTAGSGTRRTHGGAKRRGAETAGTFGKAMEIETKQAERVRLRTPQRQEQEVETGSPRTPPEREPGMEAVHPRSPPVQDREQEQGVEAVHPQAPHGQEQSVRAVRLVAPLEENQEQDRAVEAVHP</sequence>
<gene>
    <name evidence="2" type="ORF">CRENBAI_025845</name>
</gene>
<reference evidence="2 3" key="1">
    <citation type="submission" date="2021-06" db="EMBL/GenBank/DDBJ databases">
        <authorList>
            <person name="Palmer J.M."/>
        </authorList>
    </citation>
    <scope>NUCLEOTIDE SEQUENCE [LARGE SCALE GENOMIC DNA]</scope>
    <source>
        <strain evidence="2 3">MEX-2019</strain>
        <tissue evidence="2">Muscle</tissue>
    </source>
</reference>